<evidence type="ECO:0000256" key="2">
    <source>
        <dbReference type="ARBA" id="ARBA00008170"/>
    </source>
</evidence>
<evidence type="ECO:0000256" key="11">
    <source>
        <dbReference type="SAM" id="MobiDB-lite"/>
    </source>
</evidence>
<evidence type="ECO:0000256" key="3">
    <source>
        <dbReference type="ARBA" id="ARBA00022448"/>
    </source>
</evidence>
<evidence type="ECO:0000256" key="9">
    <source>
        <dbReference type="ARBA" id="ARBA00023136"/>
    </source>
</evidence>
<dbReference type="InterPro" id="IPR004713">
    <property type="entry name" value="CaH_exchang"/>
</dbReference>
<feature type="transmembrane region" description="Helical" evidence="10">
    <location>
        <begin position="69"/>
        <end position="88"/>
    </location>
</feature>
<feature type="region of interest" description="Disordered" evidence="11">
    <location>
        <begin position="256"/>
        <end position="276"/>
    </location>
</feature>
<dbReference type="NCBIfam" id="TIGR00378">
    <property type="entry name" value="cax"/>
    <property type="match status" value="1"/>
</dbReference>
<feature type="transmembrane region" description="Helical" evidence="10">
    <location>
        <begin position="379"/>
        <end position="401"/>
    </location>
</feature>
<comment type="caution">
    <text evidence="10">Lacks conserved residue(s) required for the propagation of feature annotation.</text>
</comment>
<evidence type="ECO:0000256" key="10">
    <source>
        <dbReference type="RuleBase" id="RU365028"/>
    </source>
</evidence>
<keyword evidence="9 10" id="KW-0472">Membrane</keyword>
<feature type="transmembrane region" description="Helical" evidence="10">
    <location>
        <begin position="281"/>
        <end position="306"/>
    </location>
</feature>
<dbReference type="NCBIfam" id="TIGR00846">
    <property type="entry name" value="caca2"/>
    <property type="match status" value="1"/>
</dbReference>
<protein>
    <recommendedName>
        <fullName evidence="10">Vacuolar calcium ion transporter</fullName>
    </recommendedName>
</protein>
<dbReference type="GO" id="GO:0012505">
    <property type="term" value="C:endomembrane system"/>
    <property type="evidence" value="ECO:0007669"/>
    <property type="project" value="UniProtKB-SubCell"/>
</dbReference>
<dbReference type="InterPro" id="IPR004837">
    <property type="entry name" value="NaCa_Exmemb"/>
</dbReference>
<reference evidence="13" key="2">
    <citation type="journal article" date="2020" name="Nat. Commun.">
        <title>Large-scale genome sequencing of mycorrhizal fungi provides insights into the early evolution of symbiotic traits.</title>
        <authorList>
            <person name="Miyauchi S."/>
            <person name="Kiss E."/>
            <person name="Kuo A."/>
            <person name="Drula E."/>
            <person name="Kohler A."/>
            <person name="Sanchez-Garcia M."/>
            <person name="Morin E."/>
            <person name="Andreopoulos B."/>
            <person name="Barry K.W."/>
            <person name="Bonito G."/>
            <person name="Buee M."/>
            <person name="Carver A."/>
            <person name="Chen C."/>
            <person name="Cichocki N."/>
            <person name="Clum A."/>
            <person name="Culley D."/>
            <person name="Crous P.W."/>
            <person name="Fauchery L."/>
            <person name="Girlanda M."/>
            <person name="Hayes R.D."/>
            <person name="Keri Z."/>
            <person name="LaButti K."/>
            <person name="Lipzen A."/>
            <person name="Lombard V."/>
            <person name="Magnuson J."/>
            <person name="Maillard F."/>
            <person name="Murat C."/>
            <person name="Nolan M."/>
            <person name="Ohm R.A."/>
            <person name="Pangilinan J."/>
            <person name="Pereira M.F."/>
            <person name="Perotto S."/>
            <person name="Peter M."/>
            <person name="Pfister S."/>
            <person name="Riley R."/>
            <person name="Sitrit Y."/>
            <person name="Stielow J.B."/>
            <person name="Szollosi G."/>
            <person name="Zifcakova L."/>
            <person name="Stursova M."/>
            <person name="Spatafora J.W."/>
            <person name="Tedersoo L."/>
            <person name="Vaario L.M."/>
            <person name="Yamada A."/>
            <person name="Yan M."/>
            <person name="Wang P."/>
            <person name="Xu J."/>
            <person name="Bruns T."/>
            <person name="Baldrian P."/>
            <person name="Vilgalys R."/>
            <person name="Dunand C."/>
            <person name="Henrissat B."/>
            <person name="Grigoriev I.V."/>
            <person name="Hibbett D."/>
            <person name="Nagy L.G."/>
            <person name="Martin F.M."/>
        </authorList>
    </citation>
    <scope>NUCLEOTIDE SEQUENCE</scope>
    <source>
        <strain evidence="13">Prilba</strain>
    </source>
</reference>
<keyword evidence="7 10" id="KW-1133">Transmembrane helix</keyword>
<organism evidence="13 14">
    <name type="scientific">Russula ochroleuca</name>
    <dbReference type="NCBI Taxonomy" id="152965"/>
    <lineage>
        <taxon>Eukaryota</taxon>
        <taxon>Fungi</taxon>
        <taxon>Dikarya</taxon>
        <taxon>Basidiomycota</taxon>
        <taxon>Agaricomycotina</taxon>
        <taxon>Agaricomycetes</taxon>
        <taxon>Russulales</taxon>
        <taxon>Russulaceae</taxon>
        <taxon>Russula</taxon>
    </lineage>
</organism>
<dbReference type="Pfam" id="PF01699">
    <property type="entry name" value="Na_Ca_ex"/>
    <property type="match status" value="2"/>
</dbReference>
<evidence type="ECO:0000256" key="4">
    <source>
        <dbReference type="ARBA" id="ARBA00022568"/>
    </source>
</evidence>
<accession>A0A9P5T807</accession>
<dbReference type="GO" id="GO:0015369">
    <property type="term" value="F:calcium:proton antiporter activity"/>
    <property type="evidence" value="ECO:0007669"/>
    <property type="project" value="UniProtKB-UniRule"/>
</dbReference>
<feature type="transmembrane region" description="Helical" evidence="10">
    <location>
        <begin position="100"/>
        <end position="124"/>
    </location>
</feature>
<comment type="similarity">
    <text evidence="2 10">Belongs to the Ca(2+):cation antiporter (CaCA) (TC 2.A.19) family.</text>
</comment>
<feature type="domain" description="Sodium/calcium exchanger membrane region" evidence="12">
    <location>
        <begin position="287"/>
        <end position="422"/>
    </location>
</feature>
<evidence type="ECO:0000259" key="12">
    <source>
        <dbReference type="Pfam" id="PF01699"/>
    </source>
</evidence>
<feature type="transmembrane region" description="Helical" evidence="10">
    <location>
        <begin position="348"/>
        <end position="373"/>
    </location>
</feature>
<keyword evidence="10" id="KW-0926">Vacuole</keyword>
<keyword evidence="3 10" id="KW-0813">Transport</keyword>
<name>A0A9P5T807_9AGAM</name>
<keyword evidence="6 10" id="KW-0106">Calcium</keyword>
<keyword evidence="4 10" id="KW-0109">Calcium transport</keyword>
<evidence type="ECO:0000313" key="13">
    <source>
        <dbReference type="EMBL" id="KAF8478519.1"/>
    </source>
</evidence>
<sequence length="449" mass="48278">MSTSEQSPLLNGQWRQPPSFYQKTLAFLKAEGEPSWLDSYRWFFFGSWLNVLLLLVPVAAAAHYLNWDAPLRFGFSFVAIIPLARLLGDATEQMSLSLGQTLAGLLNATFGNAVEIIVGTVALFKGEVRIVQTSMLGSILSNILLVLGCSFLAGGIFRPESEFSVTAAQTNASLMTLACITLVIPAAYHASKHVTSPIKGDVVATMSSGSHTDPDEGGQRGLLIISRGTAILLLGVYMTYIVFQLKTHASLFNPPVRRPRDGAADGSAEEVEEEETPRMSIVAAGSTLLIVTIATSTVADFLVASIEETANRFNIPKAFIGLMLLPIVANAGELVTSVCMAMKDKMELAIGVCVGSSIQVATFVVPLLVVIGWCSGHDLTLFFDDFETVAFFVSVLLVSLLLQDGKSNYMEGLMLITLYLVIGMACPALPRLYTRLLGRNLAFSGCLCT</sequence>
<dbReference type="AlphaFoldDB" id="A0A9P5T807"/>
<keyword evidence="10" id="KW-0050">Antiport</keyword>
<dbReference type="GO" id="GO:0006874">
    <property type="term" value="P:intracellular calcium ion homeostasis"/>
    <property type="evidence" value="ECO:0007669"/>
    <property type="project" value="TreeGrafter"/>
</dbReference>
<dbReference type="Gene3D" id="1.20.1420.30">
    <property type="entry name" value="NCX, central ion-binding region"/>
    <property type="match status" value="1"/>
</dbReference>
<comment type="caution">
    <text evidence="13">The sequence shown here is derived from an EMBL/GenBank/DDBJ whole genome shotgun (WGS) entry which is preliminary data.</text>
</comment>
<dbReference type="PANTHER" id="PTHR31503:SF22">
    <property type="entry name" value="VACUOLAR CALCIUM ION TRANSPORTER"/>
    <property type="match status" value="1"/>
</dbReference>
<evidence type="ECO:0000256" key="1">
    <source>
        <dbReference type="ARBA" id="ARBA00004127"/>
    </source>
</evidence>
<dbReference type="InterPro" id="IPR004798">
    <property type="entry name" value="CAX-like"/>
</dbReference>
<dbReference type="InterPro" id="IPR044880">
    <property type="entry name" value="NCX_ion-bd_dom_sf"/>
</dbReference>
<feature type="transmembrane region" description="Helical" evidence="10">
    <location>
        <begin position="413"/>
        <end position="433"/>
    </location>
</feature>
<gene>
    <name evidence="13" type="ORF">DFH94DRAFT_670887</name>
</gene>
<reference evidence="13" key="1">
    <citation type="submission" date="2019-10" db="EMBL/GenBank/DDBJ databases">
        <authorList>
            <consortium name="DOE Joint Genome Institute"/>
            <person name="Kuo A."/>
            <person name="Miyauchi S."/>
            <person name="Kiss E."/>
            <person name="Drula E."/>
            <person name="Kohler A."/>
            <person name="Sanchez-Garcia M."/>
            <person name="Andreopoulos B."/>
            <person name="Barry K.W."/>
            <person name="Bonito G."/>
            <person name="Buee M."/>
            <person name="Carver A."/>
            <person name="Chen C."/>
            <person name="Cichocki N."/>
            <person name="Clum A."/>
            <person name="Culley D."/>
            <person name="Crous P.W."/>
            <person name="Fauchery L."/>
            <person name="Girlanda M."/>
            <person name="Hayes R."/>
            <person name="Keri Z."/>
            <person name="LaButti K."/>
            <person name="Lipzen A."/>
            <person name="Lombard V."/>
            <person name="Magnuson J."/>
            <person name="Maillard F."/>
            <person name="Morin E."/>
            <person name="Murat C."/>
            <person name="Nolan M."/>
            <person name="Ohm R."/>
            <person name="Pangilinan J."/>
            <person name="Pereira M."/>
            <person name="Perotto S."/>
            <person name="Peter M."/>
            <person name="Riley R."/>
            <person name="Sitrit Y."/>
            <person name="Stielow B."/>
            <person name="Szollosi G."/>
            <person name="Zifcakova L."/>
            <person name="Stursova M."/>
            <person name="Spatafora J.W."/>
            <person name="Tedersoo L."/>
            <person name="Vaario L.-M."/>
            <person name="Yamada A."/>
            <person name="Yan M."/>
            <person name="Wang P."/>
            <person name="Xu J."/>
            <person name="Bruns T."/>
            <person name="Baldrian P."/>
            <person name="Vilgalys R."/>
            <person name="Henrissat B."/>
            <person name="Grigoriev I.V."/>
            <person name="Hibbett D."/>
            <person name="Nagy L.G."/>
            <person name="Martin F.M."/>
        </authorList>
    </citation>
    <scope>NUCLEOTIDE SEQUENCE</scope>
    <source>
        <strain evidence="13">Prilba</strain>
    </source>
</reference>
<dbReference type="PANTHER" id="PTHR31503">
    <property type="entry name" value="VACUOLAR CALCIUM ION TRANSPORTER"/>
    <property type="match status" value="1"/>
</dbReference>
<dbReference type="GO" id="GO:0000329">
    <property type="term" value="C:fungal-type vacuole membrane"/>
    <property type="evidence" value="ECO:0007669"/>
    <property type="project" value="TreeGrafter"/>
</dbReference>
<proteinExistence type="inferred from homology"/>
<dbReference type="EMBL" id="WHVB01000011">
    <property type="protein sequence ID" value="KAF8478519.1"/>
    <property type="molecule type" value="Genomic_DNA"/>
</dbReference>
<evidence type="ECO:0000256" key="6">
    <source>
        <dbReference type="ARBA" id="ARBA00022837"/>
    </source>
</evidence>
<comment type="function">
    <text evidence="10">Has a role in promoting intracellular calcium ion sequestration via the exchange of calcium ions for hydrogen ions across the vacuolar membrane. Involved also in manganese ion homeostasis via its uptake into the vacuole.</text>
</comment>
<feature type="transmembrane region" description="Helical" evidence="10">
    <location>
        <begin position="136"/>
        <end position="157"/>
    </location>
</feature>
<dbReference type="Proteomes" id="UP000759537">
    <property type="component" value="Unassembled WGS sequence"/>
</dbReference>
<comment type="subcellular location">
    <subcellularLocation>
        <location evidence="1">Endomembrane system</location>
        <topology evidence="1">Multi-pass membrane protein</topology>
    </subcellularLocation>
    <subcellularLocation>
        <location evidence="10">Vacuole membrane</location>
    </subcellularLocation>
</comment>
<dbReference type="OrthoDB" id="1699231at2759"/>
<feature type="domain" description="Sodium/calcium exchanger membrane region" evidence="12">
    <location>
        <begin position="72"/>
        <end position="245"/>
    </location>
</feature>
<evidence type="ECO:0000256" key="5">
    <source>
        <dbReference type="ARBA" id="ARBA00022692"/>
    </source>
</evidence>
<keyword evidence="8 10" id="KW-0406">Ion transport</keyword>
<feature type="transmembrane region" description="Helical" evidence="10">
    <location>
        <begin position="318"/>
        <end position="341"/>
    </location>
</feature>
<feature type="transmembrane region" description="Helical" evidence="10">
    <location>
        <begin position="42"/>
        <end position="62"/>
    </location>
</feature>
<evidence type="ECO:0000256" key="7">
    <source>
        <dbReference type="ARBA" id="ARBA00022989"/>
    </source>
</evidence>
<keyword evidence="14" id="KW-1185">Reference proteome</keyword>
<evidence type="ECO:0000313" key="14">
    <source>
        <dbReference type="Proteomes" id="UP000759537"/>
    </source>
</evidence>
<feature type="transmembrane region" description="Helical" evidence="10">
    <location>
        <begin position="222"/>
        <end position="243"/>
    </location>
</feature>
<evidence type="ECO:0000256" key="8">
    <source>
        <dbReference type="ARBA" id="ARBA00023065"/>
    </source>
</evidence>
<keyword evidence="5 10" id="KW-0812">Transmembrane</keyword>